<feature type="transmembrane region" description="Helical" evidence="1">
    <location>
        <begin position="6"/>
        <end position="28"/>
    </location>
</feature>
<dbReference type="AlphaFoldDB" id="A0AA90NV95"/>
<evidence type="ECO:0000313" key="2">
    <source>
        <dbReference type="EMBL" id="MDP0589672.1"/>
    </source>
</evidence>
<reference evidence="2 3" key="1">
    <citation type="journal article" date="2023" name="bioRxiv">
        <title>An intranuclear bacterial parasite of deep-sea mussels expresses apoptosis inhibitors acquired from its host.</title>
        <authorList>
            <person name="Gonzalez Porras M.A."/>
            <person name="Assie A."/>
            <person name="Tietjen M."/>
            <person name="Violette M."/>
            <person name="Kleiner M."/>
            <person name="Gruber-Vodicka H."/>
            <person name="Dubilier N."/>
            <person name="Leisch N."/>
        </authorList>
    </citation>
    <scope>NUCLEOTIDE SEQUENCE [LARGE SCALE GENOMIC DNA]</scope>
    <source>
        <strain evidence="2">IAP13</strain>
    </source>
</reference>
<feature type="transmembrane region" description="Helical" evidence="1">
    <location>
        <begin position="35"/>
        <end position="51"/>
    </location>
</feature>
<proteinExistence type="predicted"/>
<protein>
    <submittedName>
        <fullName evidence="2">Uncharacterized protein</fullName>
    </submittedName>
</protein>
<keyword evidence="1" id="KW-0812">Transmembrane</keyword>
<sequence length="132" mass="14703">MTNTQYLLGWAIYLIGATGCIVSFRLAIKKLPTRLTRALCIGTATLLYMPWRTISDQYWLAPAFLMAIYNRVGQTTHGAIDTAELVIIVAVTGSIILTLFVPVKKKSKSPKDNTKVVAKKCHPQLTRREPIL</sequence>
<keyword evidence="3" id="KW-1185">Reference proteome</keyword>
<feature type="transmembrane region" description="Helical" evidence="1">
    <location>
        <begin position="85"/>
        <end position="103"/>
    </location>
</feature>
<accession>A0AA90NV95</accession>
<keyword evidence="1" id="KW-1133">Transmembrane helix</keyword>
<dbReference type="Proteomes" id="UP001178148">
    <property type="component" value="Unassembled WGS sequence"/>
</dbReference>
<dbReference type="EMBL" id="JASXSV010000018">
    <property type="protein sequence ID" value="MDP0589672.1"/>
    <property type="molecule type" value="Genomic_DNA"/>
</dbReference>
<evidence type="ECO:0000256" key="1">
    <source>
        <dbReference type="SAM" id="Phobius"/>
    </source>
</evidence>
<gene>
    <name evidence="2" type="ORF">QS748_10985</name>
</gene>
<organism evidence="2 3">
    <name type="scientific">Candidatus Endonucleibacter bathymodioli</name>
    <dbReference type="NCBI Taxonomy" id="539814"/>
    <lineage>
        <taxon>Bacteria</taxon>
        <taxon>Pseudomonadati</taxon>
        <taxon>Pseudomonadota</taxon>
        <taxon>Gammaproteobacteria</taxon>
        <taxon>Oceanospirillales</taxon>
        <taxon>Endozoicomonadaceae</taxon>
        <taxon>Candidatus Endonucleibacter</taxon>
    </lineage>
</organism>
<name>A0AA90NV95_9GAMM</name>
<comment type="caution">
    <text evidence="2">The sequence shown here is derived from an EMBL/GenBank/DDBJ whole genome shotgun (WGS) entry which is preliminary data.</text>
</comment>
<keyword evidence="1" id="KW-0472">Membrane</keyword>
<evidence type="ECO:0000313" key="3">
    <source>
        <dbReference type="Proteomes" id="UP001178148"/>
    </source>
</evidence>